<name>A0A1V4SEP7_RUMHU</name>
<keyword evidence="2" id="KW-1185">Reference proteome</keyword>
<dbReference type="Proteomes" id="UP000191554">
    <property type="component" value="Unassembled WGS sequence"/>
</dbReference>
<accession>A0A1V4SEP7</accession>
<evidence type="ECO:0000313" key="1">
    <source>
        <dbReference type="EMBL" id="OPX42379.1"/>
    </source>
</evidence>
<gene>
    <name evidence="1" type="ORF">CLHUN_36760</name>
</gene>
<reference evidence="1 2" key="1">
    <citation type="submission" date="2017-03" db="EMBL/GenBank/DDBJ databases">
        <title>Genome sequence of Clostridium hungatei DSM 14427.</title>
        <authorList>
            <person name="Poehlein A."/>
            <person name="Daniel R."/>
        </authorList>
    </citation>
    <scope>NUCLEOTIDE SEQUENCE [LARGE SCALE GENOMIC DNA]</scope>
    <source>
        <strain evidence="1 2">DSM 14427</strain>
    </source>
</reference>
<comment type="caution">
    <text evidence="1">The sequence shown here is derived from an EMBL/GenBank/DDBJ whole genome shotgun (WGS) entry which is preliminary data.</text>
</comment>
<proteinExistence type="predicted"/>
<protein>
    <submittedName>
        <fullName evidence="1">Uncharacterized protein</fullName>
    </submittedName>
</protein>
<dbReference type="STRING" id="48256.CLHUN_36760"/>
<dbReference type="OrthoDB" id="2084516at2"/>
<dbReference type="AlphaFoldDB" id="A0A1V4SEP7"/>
<dbReference type="EMBL" id="MZGX01000029">
    <property type="protein sequence ID" value="OPX42379.1"/>
    <property type="molecule type" value="Genomic_DNA"/>
</dbReference>
<sequence length="85" mass="9971">MKLYGRIIKQGKLLKEAWAVPQNTEGDFRDQLEECLISVCKELDVEVPIWLKKNSTEFGLYKKTSFNSDHFGETINFDRLEIVLY</sequence>
<evidence type="ECO:0000313" key="2">
    <source>
        <dbReference type="Proteomes" id="UP000191554"/>
    </source>
</evidence>
<dbReference type="RefSeq" id="WP_080066085.1">
    <property type="nucleotide sequence ID" value="NZ_MZGX01000029.1"/>
</dbReference>
<organism evidence="1 2">
    <name type="scientific">Ruminiclostridium hungatei</name>
    <name type="common">Clostridium hungatei</name>
    <dbReference type="NCBI Taxonomy" id="48256"/>
    <lineage>
        <taxon>Bacteria</taxon>
        <taxon>Bacillati</taxon>
        <taxon>Bacillota</taxon>
        <taxon>Clostridia</taxon>
        <taxon>Eubacteriales</taxon>
        <taxon>Oscillospiraceae</taxon>
        <taxon>Ruminiclostridium</taxon>
    </lineage>
</organism>